<keyword evidence="3" id="KW-1185">Reference proteome</keyword>
<dbReference type="AlphaFoldDB" id="A0A8H4NHR1"/>
<evidence type="ECO:0000256" key="1">
    <source>
        <dbReference type="SAM" id="MobiDB-lite"/>
    </source>
</evidence>
<proteinExistence type="predicted"/>
<organism evidence="2 3">
    <name type="scientific">Fusarium acutatum</name>
    <dbReference type="NCBI Taxonomy" id="78861"/>
    <lineage>
        <taxon>Eukaryota</taxon>
        <taxon>Fungi</taxon>
        <taxon>Dikarya</taxon>
        <taxon>Ascomycota</taxon>
        <taxon>Pezizomycotina</taxon>
        <taxon>Sordariomycetes</taxon>
        <taxon>Hypocreomycetidae</taxon>
        <taxon>Hypocreales</taxon>
        <taxon>Nectriaceae</taxon>
        <taxon>Fusarium</taxon>
        <taxon>Fusarium fujikuroi species complex</taxon>
    </lineage>
</organism>
<dbReference type="EMBL" id="JAADJF010000610">
    <property type="protein sequence ID" value="KAF4415099.1"/>
    <property type="molecule type" value="Genomic_DNA"/>
</dbReference>
<gene>
    <name evidence="2" type="ORF">FACUT_13685</name>
</gene>
<feature type="compositionally biased region" description="Basic and acidic residues" evidence="1">
    <location>
        <begin position="309"/>
        <end position="325"/>
    </location>
</feature>
<dbReference type="Proteomes" id="UP000536711">
    <property type="component" value="Unassembled WGS sequence"/>
</dbReference>
<comment type="caution">
    <text evidence="2">The sequence shown here is derived from an EMBL/GenBank/DDBJ whole genome shotgun (WGS) entry which is preliminary data.</text>
</comment>
<evidence type="ECO:0008006" key="4">
    <source>
        <dbReference type="Google" id="ProtNLM"/>
    </source>
</evidence>
<name>A0A8H4NHR1_9HYPO</name>
<protein>
    <recommendedName>
        <fullName evidence="4">Bulb-type lectin domain-containing protein</fullName>
    </recommendedName>
</protein>
<evidence type="ECO:0000313" key="3">
    <source>
        <dbReference type="Proteomes" id="UP000536711"/>
    </source>
</evidence>
<feature type="region of interest" description="Disordered" evidence="1">
    <location>
        <begin position="305"/>
        <end position="347"/>
    </location>
</feature>
<sequence length="714" mass="78719">MPLLLVPYNVAMRFGVGYNSYTQTMCIDNAVDATEENTATSENSPQKVSYSVKAIEQVSDMVDELDISRAATIQSGTIEAHGISNAFEDADISLMISMKVINQTASLKASVPFKPIGGLLPGSRGFTKAFGDSYISGFVRGGHLATIFPFSCSNLGNKEDLIQRVKQVSFSRMADLDKVAEDLVNISLDGVKNAVPIILTLTGGVIKGEIDTCDTRPVLTEAVDLPSYVAANPQRTWKAQRIISHQDQYVNTLLAVRGALEREMDKIAAVVNALARQPELLLKKDYSDSNSKNELVQSIIDEALSPNVSERESPTRDHGSLRHVAEYSPSEASGSFEDIYTPQSSDMDSASLRGMPTLFLNRSDPFDDLKLHLLIPPGVRAELLLERTEATASVIENGINTETAIKKRVKEFQKLQIMAAADASYPVDHDKRLAELFEITQKSQHQRVKGVSFSMHGLKLFRVMYGGKIYHAPSDLERFMENVDHNNSGLWPCIQFNKETVGDDHSGRDDITGVVFYEYTNSPGIQSAVSLGGTGCLLKNQRQLVDLAQEAIKEDTNRANKKGNNELKPYTVDLHKDIAAGGESSRIPTLALTITPTSGYCCTFKGGTLKVKPSESPFLQFENGVEFFFRNSGVFEVLGKNDEVLWSSDGVPEGQSPGLLEFSSESKLHFWNAIGQVYWSPSMPWFDCPGRMVLSSQWPYLEIYDGLGKQLWCE</sequence>
<accession>A0A8H4NHR1</accession>
<reference evidence="2 3" key="1">
    <citation type="submission" date="2020-01" db="EMBL/GenBank/DDBJ databases">
        <title>Identification and distribution of gene clusters putatively required for synthesis of sphingolipid metabolism inhibitors in phylogenetically diverse species of the filamentous fungus Fusarium.</title>
        <authorList>
            <person name="Kim H.-S."/>
            <person name="Busman M."/>
            <person name="Brown D.W."/>
            <person name="Divon H."/>
            <person name="Uhlig S."/>
            <person name="Proctor R.H."/>
        </authorList>
    </citation>
    <scope>NUCLEOTIDE SEQUENCE [LARGE SCALE GENOMIC DNA]</scope>
    <source>
        <strain evidence="2 3">NRRL 13308</strain>
    </source>
</reference>
<evidence type="ECO:0000313" key="2">
    <source>
        <dbReference type="EMBL" id="KAF4415099.1"/>
    </source>
</evidence>
<dbReference type="OrthoDB" id="3231004at2759"/>